<reference evidence="5" key="4">
    <citation type="submission" date="2020-09" db="EMBL/GenBank/DDBJ databases">
        <authorList>
            <person name="Sun Q."/>
            <person name="Ohkuma M."/>
        </authorList>
    </citation>
    <scope>NUCLEOTIDE SEQUENCE</scope>
    <source>
        <strain evidence="5">JCM 31740</strain>
    </source>
</reference>
<dbReference type="GO" id="GO:0003824">
    <property type="term" value="F:catalytic activity"/>
    <property type="evidence" value="ECO:0007669"/>
    <property type="project" value="InterPro"/>
</dbReference>
<comment type="similarity">
    <text evidence="2">Belongs to the CobB/CobQ family. CobQ subfamily.</text>
</comment>
<dbReference type="Proteomes" id="UP000616143">
    <property type="component" value="Unassembled WGS sequence"/>
</dbReference>
<keyword evidence="1 2" id="KW-0315">Glutamine amidotransferase</keyword>
<reference evidence="5" key="1">
    <citation type="journal article" date="2014" name="Int. J. Syst. Evol. Microbiol.">
        <title>Complete genome sequence of Corynebacterium casei LMG S-19264T (=DSM 44701T), isolated from a smear-ripened cheese.</title>
        <authorList>
            <consortium name="US DOE Joint Genome Institute (JGI-PGF)"/>
            <person name="Walter F."/>
            <person name="Albersmeier A."/>
            <person name="Kalinowski J."/>
            <person name="Ruckert C."/>
        </authorList>
    </citation>
    <scope>NUCLEOTIDE SEQUENCE</scope>
    <source>
        <strain evidence="5">JCM 31740</strain>
    </source>
</reference>
<dbReference type="InterPro" id="IPR027417">
    <property type="entry name" value="P-loop_NTPase"/>
</dbReference>
<feature type="active site" evidence="2">
    <location>
        <position position="385"/>
    </location>
</feature>
<sequence length="445" mass="48808">MISAALVKLLGGTPFKAQNMSLNSYPTADGGEIAFIQAYQAIGADVEPSRSHNPVLLKPSPLGVEVVLMGESVGVFRPSAYYDTVSRVWPKIAELVRETSVIEGAGSVAEPNFMERDLSAFLIARELKVPIVLVLDVDRGGAFASAFGAYNMLPSSVRGSLKGFIINKFRGDPALIEPAIKWLEERTGMKHMGTIQFSHSLQIMPEDSMNVNDFGDGELTVAVVAYPYMSNFNEFQALASSNVSVRFVRRPKEALKADLVILPGSKSVFASLKWLIDAGFVDVLKRRPVYAICGGFQMLARRLVDPFGLESPANEFQGLGFFDIEVRYDKTKRVRLTRGDGYFGRLEGYEIRRGRLIYGRSSPIINLGDVEDGALQDQVVGLSVHGSLYSEFGKNFASLFGIKVDSSSLIEEVRKQVESVSSALRSQLDLDAIRSTWEQGNPARA</sequence>
<evidence type="ECO:0000313" key="4">
    <source>
        <dbReference type="EMBL" id="BBD72778.1"/>
    </source>
</evidence>
<dbReference type="PANTHER" id="PTHR21343:SF1">
    <property type="entry name" value="COBYRIC ACID SYNTHASE"/>
    <property type="match status" value="1"/>
</dbReference>
<dbReference type="PANTHER" id="PTHR21343">
    <property type="entry name" value="DETHIOBIOTIN SYNTHETASE"/>
    <property type="match status" value="1"/>
</dbReference>
<dbReference type="Pfam" id="PF13500">
    <property type="entry name" value="AAA_26"/>
    <property type="match status" value="1"/>
</dbReference>
<protein>
    <recommendedName>
        <fullName evidence="2">Probable cobyric acid synthase</fullName>
    </recommendedName>
</protein>
<feature type="domain" description="CobB/CobQ-like glutamine amidotransferase" evidence="3">
    <location>
        <begin position="220"/>
        <end position="388"/>
    </location>
</feature>
<dbReference type="InterPro" id="IPR033949">
    <property type="entry name" value="CobQ_GATase1"/>
</dbReference>
<name>A0A348B3M6_9CREN</name>
<dbReference type="Gene3D" id="3.40.50.880">
    <property type="match status" value="1"/>
</dbReference>
<dbReference type="Proteomes" id="UP000276741">
    <property type="component" value="Chromosome"/>
</dbReference>
<dbReference type="GO" id="GO:0015420">
    <property type="term" value="F:ABC-type vitamin B12 transporter activity"/>
    <property type="evidence" value="ECO:0007669"/>
    <property type="project" value="UniProtKB-UniRule"/>
</dbReference>
<reference evidence="4" key="3">
    <citation type="journal article" date="2019" name="BMC Res. Notes">
        <title>Complete genome sequence of the Sulfodiicoccus acidiphilus strain HS-1T, the first crenarchaeon that lacks polB3, isolated from an acidic hot spring in Ohwaku-dani, Hakone, Japan.</title>
        <authorList>
            <person name="Sakai H.D."/>
            <person name="Kurosawa N."/>
        </authorList>
    </citation>
    <scope>NUCLEOTIDE SEQUENCE</scope>
    <source>
        <strain evidence="4">HS-1</strain>
    </source>
</reference>
<comment type="pathway">
    <text evidence="2">Cofactor biosynthesis; adenosylcobalamin biosynthesis.</text>
</comment>
<keyword evidence="2" id="KW-0169">Cobalamin biosynthesis</keyword>
<dbReference type="NCBIfam" id="NF001989">
    <property type="entry name" value="PRK00784.1"/>
    <property type="match status" value="1"/>
</dbReference>
<dbReference type="PROSITE" id="PS51274">
    <property type="entry name" value="GATASE_COBBQ"/>
    <property type="match status" value="1"/>
</dbReference>
<dbReference type="GO" id="GO:0009236">
    <property type="term" value="P:cobalamin biosynthetic process"/>
    <property type="evidence" value="ECO:0007669"/>
    <property type="project" value="UniProtKB-UniRule"/>
</dbReference>
<evidence type="ECO:0000259" key="3">
    <source>
        <dbReference type="Pfam" id="PF07685"/>
    </source>
</evidence>
<evidence type="ECO:0000256" key="2">
    <source>
        <dbReference type="HAMAP-Rule" id="MF_00028"/>
    </source>
</evidence>
<feature type="active site" description="Nucleophile" evidence="2">
    <location>
        <position position="293"/>
    </location>
</feature>
<dbReference type="Pfam" id="PF07685">
    <property type="entry name" value="GATase_3"/>
    <property type="match status" value="1"/>
</dbReference>
<dbReference type="EMBL" id="BMQS01000015">
    <property type="protein sequence ID" value="GGT99731.1"/>
    <property type="molecule type" value="Genomic_DNA"/>
</dbReference>
<reference evidence="6" key="2">
    <citation type="submission" date="2018-04" db="EMBL/GenBank/DDBJ databases">
        <title>Complete genome sequence of Sulfodiicoccus acidiphilus strain HS-1.</title>
        <authorList>
            <person name="Sakai H.D."/>
            <person name="Kurosawa N."/>
        </authorList>
    </citation>
    <scope>NUCLEOTIDE SEQUENCE [LARGE SCALE GENOMIC DNA]</scope>
    <source>
        <strain evidence="6">HS-1</strain>
    </source>
</reference>
<dbReference type="InterPro" id="IPR004459">
    <property type="entry name" value="CobQ_synth"/>
</dbReference>
<dbReference type="UniPathway" id="UPA00148"/>
<dbReference type="InterPro" id="IPR011698">
    <property type="entry name" value="GATase_3"/>
</dbReference>
<dbReference type="PROSITE" id="PS51273">
    <property type="entry name" value="GATASE_TYPE_1"/>
    <property type="match status" value="1"/>
</dbReference>
<evidence type="ECO:0000256" key="1">
    <source>
        <dbReference type="ARBA" id="ARBA00022962"/>
    </source>
</evidence>
<dbReference type="CDD" id="cd01750">
    <property type="entry name" value="GATase1_CobQ"/>
    <property type="match status" value="1"/>
</dbReference>
<dbReference type="SUPFAM" id="SSF52540">
    <property type="entry name" value="P-loop containing nucleoside triphosphate hydrolases"/>
    <property type="match status" value="1"/>
</dbReference>
<gene>
    <name evidence="2" type="primary">cobQ</name>
    <name evidence="5" type="ORF">GCM10007116_16390</name>
    <name evidence="4" type="ORF">HS1genome_1167</name>
</gene>
<dbReference type="InterPro" id="IPR029062">
    <property type="entry name" value="Class_I_gatase-like"/>
</dbReference>
<keyword evidence="6" id="KW-1185">Reference proteome</keyword>
<dbReference type="AlphaFoldDB" id="A0A348B3M6"/>
<dbReference type="SUPFAM" id="SSF52317">
    <property type="entry name" value="Class I glutamine amidotransferase-like"/>
    <property type="match status" value="1"/>
</dbReference>
<comment type="function">
    <text evidence="2">Catalyzes amidations at positions B, D, E, and G on adenosylcobyrinic A,C-diamide. NH(2) groups are provided by glutamine, and one molecule of ATP is hydrogenolyzed for each amidation.</text>
</comment>
<dbReference type="KEGG" id="sacd:HS1genome_1167"/>
<dbReference type="Gene3D" id="3.40.50.300">
    <property type="entry name" value="P-loop containing nucleotide triphosphate hydrolases"/>
    <property type="match status" value="1"/>
</dbReference>
<evidence type="ECO:0000313" key="6">
    <source>
        <dbReference type="Proteomes" id="UP000276741"/>
    </source>
</evidence>
<dbReference type="HAMAP" id="MF_00028">
    <property type="entry name" value="CobQ"/>
    <property type="match status" value="1"/>
</dbReference>
<evidence type="ECO:0000313" key="5">
    <source>
        <dbReference type="EMBL" id="GGT99731.1"/>
    </source>
</evidence>
<proteinExistence type="inferred from homology"/>
<organism evidence="4 6">
    <name type="scientific">Sulfodiicoccus acidiphilus</name>
    <dbReference type="NCBI Taxonomy" id="1670455"/>
    <lineage>
        <taxon>Archaea</taxon>
        <taxon>Thermoproteota</taxon>
        <taxon>Thermoprotei</taxon>
        <taxon>Sulfolobales</taxon>
        <taxon>Sulfolobaceae</taxon>
        <taxon>Sulfodiicoccus</taxon>
    </lineage>
</organism>
<accession>A0A348B3M6</accession>
<dbReference type="EMBL" id="AP018553">
    <property type="protein sequence ID" value="BBD72778.1"/>
    <property type="molecule type" value="Genomic_DNA"/>
</dbReference>